<comment type="caution">
    <text evidence="1">The sequence shown here is derived from an EMBL/GenBank/DDBJ whole genome shotgun (WGS) entry which is preliminary data.</text>
</comment>
<keyword evidence="2" id="KW-1185">Reference proteome</keyword>
<sequence length="525" mass="59936">MAGVVGPGPASATRMSSKLLRQRAQEFLASRKHANNLVDIISMWEGHTLACILTVETIFSEMLKRGDMYVERTISLTVSEPSAETKYAQWLRNRYEETWEKVLSSMDDTREPVQIQALTTALKLMAAEGQSPVEPIENVDYYFPLHRLKLIIMRLLSPDRDNSCLIARFQEISGYLDALYFTWKCLPSLTPKRQPENVYIRNLLEFVHKMPLPQEINKNQHETRNNQELLCGPQQAAGGFKCDYASAKKALNKVWSCIMHWELTPQLHKQLLIVLLERVMSHLEKPVLMTDFLMDSLDADGPIGLLALQGVFILVTKHNLEYPNIFTKLYSMFEPEIFHTKYKARLFYLSDLFLSSTHLPEALVAAFAKRLARLTLVAPPEDILIILLFIGNLLLRHPGLKRLIDHPQGSGPVILREDTGAGDPFLMEERDPLQSNALLSSLWEVKALQCHILPSVATAARFIREPLPMVEYDMASALERTGGHIFDRELKSKVKDIMLTFERPTSMALPKGERILQYWQLTTMH</sequence>
<dbReference type="EMBL" id="CM056742">
    <property type="protein sequence ID" value="KAJ8679896.1"/>
    <property type="molecule type" value="Genomic_DNA"/>
</dbReference>
<evidence type="ECO:0000313" key="1">
    <source>
        <dbReference type="EMBL" id="KAJ8679896.1"/>
    </source>
</evidence>
<evidence type="ECO:0000313" key="2">
    <source>
        <dbReference type="Proteomes" id="UP001239111"/>
    </source>
</evidence>
<accession>A0ACC2P8Y0</accession>
<reference evidence="1" key="1">
    <citation type="submission" date="2023-04" db="EMBL/GenBank/DDBJ databases">
        <title>A chromosome-level genome assembly of the parasitoid wasp Eretmocerus hayati.</title>
        <authorList>
            <person name="Zhong Y."/>
            <person name="Liu S."/>
            <person name="Liu Y."/>
        </authorList>
    </citation>
    <scope>NUCLEOTIDE SEQUENCE</scope>
    <source>
        <strain evidence="1">ZJU_SS_LIU_2023</strain>
    </source>
</reference>
<organism evidence="1 2">
    <name type="scientific">Eretmocerus hayati</name>
    <dbReference type="NCBI Taxonomy" id="131215"/>
    <lineage>
        <taxon>Eukaryota</taxon>
        <taxon>Metazoa</taxon>
        <taxon>Ecdysozoa</taxon>
        <taxon>Arthropoda</taxon>
        <taxon>Hexapoda</taxon>
        <taxon>Insecta</taxon>
        <taxon>Pterygota</taxon>
        <taxon>Neoptera</taxon>
        <taxon>Endopterygota</taxon>
        <taxon>Hymenoptera</taxon>
        <taxon>Apocrita</taxon>
        <taxon>Proctotrupomorpha</taxon>
        <taxon>Chalcidoidea</taxon>
        <taxon>Aphelinidae</taxon>
        <taxon>Aphelininae</taxon>
        <taxon>Eretmocerus</taxon>
    </lineage>
</organism>
<proteinExistence type="predicted"/>
<gene>
    <name evidence="1" type="ORF">QAD02_015683</name>
</gene>
<dbReference type="Proteomes" id="UP001239111">
    <property type="component" value="Chromosome 2"/>
</dbReference>
<protein>
    <submittedName>
        <fullName evidence="1">Uncharacterized protein</fullName>
    </submittedName>
</protein>
<name>A0ACC2P8Y0_9HYME</name>